<feature type="transmembrane region" description="Helical" evidence="12">
    <location>
        <begin position="12"/>
        <end position="31"/>
    </location>
</feature>
<feature type="transmembrane region" description="Helical" evidence="12">
    <location>
        <begin position="222"/>
        <end position="241"/>
    </location>
</feature>
<feature type="transmembrane region" description="Helical" evidence="12">
    <location>
        <begin position="369"/>
        <end position="395"/>
    </location>
</feature>
<dbReference type="AlphaFoldDB" id="A0B6I5"/>
<evidence type="ECO:0000256" key="5">
    <source>
        <dbReference type="ARBA" id="ARBA00022519"/>
    </source>
</evidence>
<dbReference type="PANTHER" id="PTHR32024:SF2">
    <property type="entry name" value="TRK SYSTEM POTASSIUM UPTAKE PROTEIN TRKG-RELATED"/>
    <property type="match status" value="1"/>
</dbReference>
<dbReference type="Pfam" id="PF02386">
    <property type="entry name" value="TrkH"/>
    <property type="match status" value="1"/>
</dbReference>
<reference evidence="13 14" key="1">
    <citation type="submission" date="2006-10" db="EMBL/GenBank/DDBJ databases">
        <title>Complete sequence of Methanosaeta thermophila PT.</title>
        <authorList>
            <consortium name="US DOE Joint Genome Institute"/>
            <person name="Copeland A."/>
            <person name="Lucas S."/>
            <person name="Lapidus A."/>
            <person name="Barry K."/>
            <person name="Detter J.C."/>
            <person name="Glavina del Rio T."/>
            <person name="Hammon N."/>
            <person name="Israni S."/>
            <person name="Pitluck S."/>
            <person name="Chain P."/>
            <person name="Malfatti S."/>
            <person name="Shin M."/>
            <person name="Vergez L."/>
            <person name="Schmutz J."/>
            <person name="Larimer F."/>
            <person name="Land M."/>
            <person name="Hauser L."/>
            <person name="Kyrpides N."/>
            <person name="Kim E."/>
            <person name="Smith K.S."/>
            <person name="Ingram-Smith C."/>
            <person name="Richardson P."/>
        </authorList>
    </citation>
    <scope>NUCLEOTIDE SEQUENCE [LARGE SCALE GENOMIC DNA]</scope>
    <source>
        <strain evidence="14">DSM 6194 / JCM 14653 / NBRC 101360 / PT</strain>
    </source>
</reference>
<keyword evidence="14" id="KW-1185">Reference proteome</keyword>
<dbReference type="KEGG" id="mtp:Mthe_0518"/>
<dbReference type="GO" id="GO:0005886">
    <property type="term" value="C:plasma membrane"/>
    <property type="evidence" value="ECO:0007669"/>
    <property type="project" value="UniProtKB-SubCell"/>
</dbReference>
<evidence type="ECO:0000256" key="3">
    <source>
        <dbReference type="ARBA" id="ARBA00022448"/>
    </source>
</evidence>
<dbReference type="PIRSF" id="PIRSF006247">
    <property type="entry name" value="TrkH"/>
    <property type="match status" value="1"/>
</dbReference>
<feature type="transmembrane region" description="Helical" evidence="12">
    <location>
        <begin position="432"/>
        <end position="452"/>
    </location>
</feature>
<keyword evidence="9 12" id="KW-1133">Transmembrane helix</keyword>
<comment type="subcellular location">
    <subcellularLocation>
        <location evidence="1">Cell inner membrane</location>
        <topology evidence="1">Multi-pass membrane protein</topology>
    </subcellularLocation>
</comment>
<dbReference type="PANTHER" id="PTHR32024">
    <property type="entry name" value="TRK SYSTEM POTASSIUM UPTAKE PROTEIN TRKG-RELATED"/>
    <property type="match status" value="1"/>
</dbReference>
<proteinExistence type="inferred from homology"/>
<evidence type="ECO:0000313" key="13">
    <source>
        <dbReference type="EMBL" id="ABK14309.1"/>
    </source>
</evidence>
<feature type="transmembrane region" description="Helical" evidence="12">
    <location>
        <begin position="497"/>
        <end position="518"/>
    </location>
</feature>
<feature type="transmembrane region" description="Helical" evidence="12">
    <location>
        <begin position="37"/>
        <end position="56"/>
    </location>
</feature>
<protein>
    <submittedName>
        <fullName evidence="13">Cation transporter</fullName>
    </submittedName>
</protein>
<accession>A0B6I5</accession>
<keyword evidence="10" id="KW-0406">Ion transport</keyword>
<dbReference type="OrthoDB" id="111943at2157"/>
<organism evidence="13 14">
    <name type="scientific">Methanothrix thermoacetophila (strain DSM 6194 / JCM 14653 / NBRC 101360 / PT)</name>
    <name type="common">Methanosaeta thermophila</name>
    <dbReference type="NCBI Taxonomy" id="349307"/>
    <lineage>
        <taxon>Archaea</taxon>
        <taxon>Methanobacteriati</taxon>
        <taxon>Methanobacteriota</taxon>
        <taxon>Stenosarchaea group</taxon>
        <taxon>Methanomicrobia</taxon>
        <taxon>Methanotrichales</taxon>
        <taxon>Methanotrichaceae</taxon>
        <taxon>Methanothrix</taxon>
    </lineage>
</organism>
<dbReference type="InterPro" id="IPR004772">
    <property type="entry name" value="TrkH"/>
</dbReference>
<feature type="transmembrane region" description="Helical" evidence="12">
    <location>
        <begin position="275"/>
        <end position="293"/>
    </location>
</feature>
<dbReference type="GO" id="GO:0015379">
    <property type="term" value="F:potassium:chloride symporter activity"/>
    <property type="evidence" value="ECO:0007669"/>
    <property type="project" value="InterPro"/>
</dbReference>
<dbReference type="PROSITE" id="PS51257">
    <property type="entry name" value="PROKAR_LIPOPROTEIN"/>
    <property type="match status" value="1"/>
</dbReference>
<evidence type="ECO:0000256" key="12">
    <source>
        <dbReference type="SAM" id="Phobius"/>
    </source>
</evidence>
<evidence type="ECO:0000256" key="1">
    <source>
        <dbReference type="ARBA" id="ARBA00004429"/>
    </source>
</evidence>
<name>A0B6I5_METTP</name>
<feature type="transmembrane region" description="Helical" evidence="12">
    <location>
        <begin position="313"/>
        <end position="332"/>
    </location>
</feature>
<dbReference type="Proteomes" id="UP000000674">
    <property type="component" value="Chromosome"/>
</dbReference>
<dbReference type="InterPro" id="IPR003445">
    <property type="entry name" value="Cat_transpt"/>
</dbReference>
<evidence type="ECO:0000313" key="14">
    <source>
        <dbReference type="Proteomes" id="UP000000674"/>
    </source>
</evidence>
<evidence type="ECO:0000256" key="8">
    <source>
        <dbReference type="ARBA" id="ARBA00022958"/>
    </source>
</evidence>
<feature type="transmembrane region" description="Helical" evidence="12">
    <location>
        <begin position="68"/>
        <end position="89"/>
    </location>
</feature>
<feature type="transmembrane region" description="Helical" evidence="12">
    <location>
        <begin position="464"/>
        <end position="485"/>
    </location>
</feature>
<keyword evidence="6" id="KW-0633">Potassium transport</keyword>
<comment type="similarity">
    <text evidence="2">Belongs to the TrkH potassium transport family.</text>
</comment>
<evidence type="ECO:0000256" key="10">
    <source>
        <dbReference type="ARBA" id="ARBA00023065"/>
    </source>
</evidence>
<keyword evidence="4" id="KW-1003">Cell membrane</keyword>
<keyword evidence="7 12" id="KW-0812">Transmembrane</keyword>
<gene>
    <name evidence="13" type="ordered locus">Mthe_0518</name>
</gene>
<evidence type="ECO:0000256" key="9">
    <source>
        <dbReference type="ARBA" id="ARBA00022989"/>
    </source>
</evidence>
<dbReference type="GeneID" id="4463431"/>
<dbReference type="HOGENOM" id="CLU_030708_0_2_2"/>
<evidence type="ECO:0000256" key="2">
    <source>
        <dbReference type="ARBA" id="ARBA00009137"/>
    </source>
</evidence>
<evidence type="ECO:0000256" key="11">
    <source>
        <dbReference type="ARBA" id="ARBA00023136"/>
    </source>
</evidence>
<dbReference type="STRING" id="349307.Mthe_0518"/>
<keyword evidence="5" id="KW-0997">Cell inner membrane</keyword>
<dbReference type="RefSeq" id="WP_011695707.1">
    <property type="nucleotide sequence ID" value="NC_008553.1"/>
</dbReference>
<evidence type="ECO:0000256" key="7">
    <source>
        <dbReference type="ARBA" id="ARBA00022692"/>
    </source>
</evidence>
<dbReference type="EMBL" id="CP000477">
    <property type="protein sequence ID" value="ABK14309.1"/>
    <property type="molecule type" value="Genomic_DNA"/>
</dbReference>
<keyword evidence="8" id="KW-0630">Potassium</keyword>
<keyword evidence="11 12" id="KW-0472">Membrane</keyword>
<keyword evidence="3" id="KW-0813">Transport</keyword>
<sequence length="524" mass="57471">MNVKILLYSFGDLLRIIGIAMVFPGIAAACYREPHGVVAFAFTSMIAMMIGSFFRRHGEIGDLSIKDGFALVAFGWLAAAMIGAIPYMMLGMGSIDSLFESMSGFTTTGASVLTDSNSEGYWIIDGELANQSVAFIVAGSVEYLLWATTNTTVSAMIPEHPTYYGLLFWRSFSQWLGGMGIILLFIAILPRLGVAGRQLYRAEVPGPEKESLTPRIRQTAELLWGIYLSLSIIEVILLKVAGMPLYDALCNTFATVATGGFSPQSMSIEAYGSPMIEYIIVLFMFLAGANFALHYMTIHQDRRCLIRDPEFRFYSFIIVVSTLFIAATAGMMSPLPDRIRCALFQVVSIMTTTGFSTTNFDTWYPAAKIVLLLLMFVGACAGSTGGAIKVVRVLVILKYVHRELMLAMHPKAVIQVKLHDITVKEEIVRSTISFFGVYMLTFALASIVLAAISYSDQAMNLEAIISAVASCLGNVGPGFGPVGPYMNFAEIHPLGKLVLILCMWMGRLEIMTVLVLLLPDFWKK</sequence>
<feature type="transmembrane region" description="Helical" evidence="12">
    <location>
        <begin position="172"/>
        <end position="192"/>
    </location>
</feature>
<evidence type="ECO:0000256" key="6">
    <source>
        <dbReference type="ARBA" id="ARBA00022538"/>
    </source>
</evidence>
<evidence type="ECO:0000256" key="4">
    <source>
        <dbReference type="ARBA" id="ARBA00022475"/>
    </source>
</evidence>